<evidence type="ECO:0000313" key="3">
    <source>
        <dbReference type="EMBL" id="KAH8700916.1"/>
    </source>
</evidence>
<dbReference type="RefSeq" id="XP_046074622.1">
    <property type="nucleotide sequence ID" value="XM_046210815.1"/>
</dbReference>
<dbReference type="Gene3D" id="1.10.1040.10">
    <property type="entry name" value="N-(1-d-carboxylethyl)-l-norvaline Dehydrogenase, domain 2"/>
    <property type="match status" value="1"/>
</dbReference>
<dbReference type="GeneID" id="70241102"/>
<evidence type="ECO:0000259" key="1">
    <source>
        <dbReference type="Pfam" id="PF03807"/>
    </source>
</evidence>
<sequence>MAVSVGILSIGDMGLGIARLLQAHSYRVLTVTAGRSQDTINRIKAASIEALSTDQDLVVQSDYILSIVPPRDALATAQRVVEATQHVDTLRRRSERESASKKPYFFDLNAISPRSAREIAALFSPTTSEDDTIAYFLDGGIIGGPPSLDAVGQTWKKPSLVLSGSVPLPGTFAALAETLNMKIVGPKIGSASALKLSFASLTKGLTALTVLSFSTAHSEAVLPELLEHLNEYSPKTAALSTGGIAAMPPKAYRWVEEMRGIGEAFDTEGHWDGVGSSVYGAFAEIYRGIAEDTILGQEKVGQRRRGTTAEDVAAIVAAAKSHP</sequence>
<dbReference type="InterPro" id="IPR036291">
    <property type="entry name" value="NAD(P)-bd_dom_sf"/>
</dbReference>
<name>A0AAD4KZF1_9EURO</name>
<dbReference type="Pfam" id="PF09130">
    <property type="entry name" value="DUF1932"/>
    <property type="match status" value="1"/>
</dbReference>
<accession>A0AAD4KZF1</accession>
<dbReference type="InterPro" id="IPR013328">
    <property type="entry name" value="6PGD_dom2"/>
</dbReference>
<keyword evidence="4" id="KW-1185">Reference proteome</keyword>
<protein>
    <submittedName>
        <fullName evidence="3">6-phosphogluconate dehydrogenase</fullName>
    </submittedName>
</protein>
<dbReference type="AlphaFoldDB" id="A0AAD4KZF1"/>
<feature type="domain" description="Phosphogluconate dehydrogenase NAD-binding putative C-terminal" evidence="2">
    <location>
        <begin position="216"/>
        <end position="288"/>
    </location>
</feature>
<dbReference type="InterPro" id="IPR028939">
    <property type="entry name" value="P5C_Rdtase_cat_N"/>
</dbReference>
<dbReference type="Gene3D" id="3.40.50.720">
    <property type="entry name" value="NAD(P)-binding Rossmann-like Domain"/>
    <property type="match status" value="1"/>
</dbReference>
<dbReference type="EMBL" id="JAJTJA010000004">
    <property type="protein sequence ID" value="KAH8700916.1"/>
    <property type="molecule type" value="Genomic_DNA"/>
</dbReference>
<evidence type="ECO:0000259" key="2">
    <source>
        <dbReference type="Pfam" id="PF09130"/>
    </source>
</evidence>
<gene>
    <name evidence="3" type="ORF">BGW36DRAFT_291114</name>
</gene>
<dbReference type="Pfam" id="PF03807">
    <property type="entry name" value="F420_oxidored"/>
    <property type="match status" value="1"/>
</dbReference>
<organism evidence="3 4">
    <name type="scientific">Talaromyces proteolyticus</name>
    <dbReference type="NCBI Taxonomy" id="1131652"/>
    <lineage>
        <taxon>Eukaryota</taxon>
        <taxon>Fungi</taxon>
        <taxon>Dikarya</taxon>
        <taxon>Ascomycota</taxon>
        <taxon>Pezizomycotina</taxon>
        <taxon>Eurotiomycetes</taxon>
        <taxon>Eurotiomycetidae</taxon>
        <taxon>Eurotiales</taxon>
        <taxon>Trichocomaceae</taxon>
        <taxon>Talaromyces</taxon>
        <taxon>Talaromyces sect. Bacilispori</taxon>
    </lineage>
</organism>
<reference evidence="3" key="1">
    <citation type="submission" date="2021-12" db="EMBL/GenBank/DDBJ databases">
        <title>Convergent genome expansion in fungi linked to evolution of root-endophyte symbiosis.</title>
        <authorList>
            <consortium name="DOE Joint Genome Institute"/>
            <person name="Ke Y.-H."/>
            <person name="Bonito G."/>
            <person name="Liao H.-L."/>
            <person name="Looney B."/>
            <person name="Rojas-Flechas A."/>
            <person name="Nash J."/>
            <person name="Hameed K."/>
            <person name="Schadt C."/>
            <person name="Martin F."/>
            <person name="Crous P.W."/>
            <person name="Miettinen O."/>
            <person name="Magnuson J.K."/>
            <person name="Labbe J."/>
            <person name="Jacobson D."/>
            <person name="Doktycz M.J."/>
            <person name="Veneault-Fourrey C."/>
            <person name="Kuo A."/>
            <person name="Mondo S."/>
            <person name="Calhoun S."/>
            <person name="Riley R."/>
            <person name="Ohm R."/>
            <person name="LaButti K."/>
            <person name="Andreopoulos B."/>
            <person name="Pangilinan J."/>
            <person name="Nolan M."/>
            <person name="Tritt A."/>
            <person name="Clum A."/>
            <person name="Lipzen A."/>
            <person name="Daum C."/>
            <person name="Barry K."/>
            <person name="Grigoriev I.V."/>
            <person name="Vilgalys R."/>
        </authorList>
    </citation>
    <scope>NUCLEOTIDE SEQUENCE</scope>
    <source>
        <strain evidence="3">PMI_201</strain>
    </source>
</reference>
<comment type="caution">
    <text evidence="3">The sequence shown here is derived from an EMBL/GenBank/DDBJ whole genome shotgun (WGS) entry which is preliminary data.</text>
</comment>
<dbReference type="InterPro" id="IPR008927">
    <property type="entry name" value="6-PGluconate_DH-like_C_sf"/>
</dbReference>
<feature type="domain" description="Pyrroline-5-carboxylate reductase catalytic N-terminal" evidence="1">
    <location>
        <begin position="5"/>
        <end position="81"/>
    </location>
</feature>
<evidence type="ECO:0000313" key="4">
    <source>
        <dbReference type="Proteomes" id="UP001201262"/>
    </source>
</evidence>
<dbReference type="SUPFAM" id="SSF51735">
    <property type="entry name" value="NAD(P)-binding Rossmann-fold domains"/>
    <property type="match status" value="1"/>
</dbReference>
<dbReference type="InterPro" id="IPR015814">
    <property type="entry name" value="Pgluconate_DH_NAD-bd_C"/>
</dbReference>
<proteinExistence type="predicted"/>
<dbReference type="SUPFAM" id="SSF48179">
    <property type="entry name" value="6-phosphogluconate dehydrogenase C-terminal domain-like"/>
    <property type="match status" value="1"/>
</dbReference>
<dbReference type="Proteomes" id="UP001201262">
    <property type="component" value="Unassembled WGS sequence"/>
</dbReference>